<dbReference type="Gene3D" id="3.40.190.10">
    <property type="entry name" value="Periplasmic binding protein-like II"/>
    <property type="match status" value="2"/>
</dbReference>
<keyword evidence="4" id="KW-0804">Transcription</keyword>
<dbReference type="SUPFAM" id="SSF53850">
    <property type="entry name" value="Periplasmic binding protein-like II"/>
    <property type="match status" value="1"/>
</dbReference>
<dbReference type="PANTHER" id="PTHR30346">
    <property type="entry name" value="TRANSCRIPTIONAL DUAL REGULATOR HCAR-RELATED"/>
    <property type="match status" value="1"/>
</dbReference>
<dbReference type="PROSITE" id="PS50931">
    <property type="entry name" value="HTH_LYSR"/>
    <property type="match status" value="1"/>
</dbReference>
<dbReference type="KEGG" id="aper:A0U91_01025"/>
<dbReference type="InterPro" id="IPR036388">
    <property type="entry name" value="WH-like_DNA-bd_sf"/>
</dbReference>
<dbReference type="SUPFAM" id="SSF46785">
    <property type="entry name" value="Winged helix' DNA-binding domain"/>
    <property type="match status" value="1"/>
</dbReference>
<dbReference type="Gene3D" id="1.10.10.10">
    <property type="entry name" value="Winged helix-like DNA-binding domain superfamily/Winged helix DNA-binding domain"/>
    <property type="match status" value="1"/>
</dbReference>
<dbReference type="GO" id="GO:0003677">
    <property type="term" value="F:DNA binding"/>
    <property type="evidence" value="ECO:0007669"/>
    <property type="project" value="UniProtKB-KW"/>
</dbReference>
<evidence type="ECO:0000313" key="8">
    <source>
        <dbReference type="Proteomes" id="UP000189055"/>
    </source>
</evidence>
<evidence type="ECO:0000256" key="1">
    <source>
        <dbReference type="ARBA" id="ARBA00009437"/>
    </source>
</evidence>
<dbReference type="Proteomes" id="UP000189055">
    <property type="component" value="Chromosome"/>
</dbReference>
<reference evidence="7 8" key="1">
    <citation type="submission" date="2016-03" db="EMBL/GenBank/DDBJ databases">
        <title>Acetic acid bacteria sequencing.</title>
        <authorList>
            <person name="Brandt J."/>
            <person name="Jakob F."/>
            <person name="Vogel R.F."/>
        </authorList>
    </citation>
    <scope>NUCLEOTIDE SEQUENCE [LARGE SCALE GENOMIC DNA]</scope>
    <source>
        <strain evidence="7 8">TMW2.1084</strain>
    </source>
</reference>
<organism evidence="7 8">
    <name type="scientific">Acetobacter persici</name>
    <dbReference type="NCBI Taxonomy" id="1076596"/>
    <lineage>
        <taxon>Bacteria</taxon>
        <taxon>Pseudomonadati</taxon>
        <taxon>Pseudomonadota</taxon>
        <taxon>Alphaproteobacteria</taxon>
        <taxon>Acetobacterales</taxon>
        <taxon>Acetobacteraceae</taxon>
        <taxon>Acetobacter</taxon>
    </lineage>
</organism>
<sequence>MTIETRHLRYAIAALEQGSIRKAALKLGVRQMTVVRHIEALETHVGYSLFTRRRDGVHPTDDGTTFMQAARRILQDMESLTAHTRSSRHKRSERIAIGFYTSVSTGNLRATLTEFRSRYPDLQWRLVGGTRRELLAALERGHIDIAIVTAGELNWPEGSLPLWPERCIAVLPAKHPLAGEAVLEWMMLKKERFLVSSLDPGQELTRIIRACLGRGSHHPTLIEHDIPLASLRPFVSEDRGIMIDCESSTGETLPGIVYRELRFENAPSELRFAACWLRSNPSRPLTSFLSLLRERYPDLIPPASSEPPVNGAVSGTPDPSP</sequence>
<feature type="region of interest" description="Disordered" evidence="5">
    <location>
        <begin position="300"/>
        <end position="321"/>
    </location>
</feature>
<dbReference type="AlphaFoldDB" id="A0A1U9LBQ9"/>
<evidence type="ECO:0000259" key="6">
    <source>
        <dbReference type="PROSITE" id="PS50931"/>
    </source>
</evidence>
<evidence type="ECO:0000256" key="2">
    <source>
        <dbReference type="ARBA" id="ARBA00023015"/>
    </source>
</evidence>
<dbReference type="GO" id="GO:0032993">
    <property type="term" value="C:protein-DNA complex"/>
    <property type="evidence" value="ECO:0007669"/>
    <property type="project" value="TreeGrafter"/>
</dbReference>
<dbReference type="Pfam" id="PF03466">
    <property type="entry name" value="LysR_substrate"/>
    <property type="match status" value="1"/>
</dbReference>
<feature type="domain" description="HTH lysR-type" evidence="6">
    <location>
        <begin position="3"/>
        <end position="60"/>
    </location>
</feature>
<dbReference type="InterPro" id="IPR005119">
    <property type="entry name" value="LysR_subst-bd"/>
</dbReference>
<dbReference type="Pfam" id="PF00126">
    <property type="entry name" value="HTH_1"/>
    <property type="match status" value="1"/>
</dbReference>
<dbReference type="STRING" id="1076596.A0U91_01025"/>
<comment type="similarity">
    <text evidence="1">Belongs to the LysR transcriptional regulatory family.</text>
</comment>
<proteinExistence type="inferred from homology"/>
<dbReference type="PANTHER" id="PTHR30346:SF0">
    <property type="entry name" value="HCA OPERON TRANSCRIPTIONAL ACTIVATOR HCAR"/>
    <property type="match status" value="1"/>
</dbReference>
<evidence type="ECO:0000256" key="5">
    <source>
        <dbReference type="SAM" id="MobiDB-lite"/>
    </source>
</evidence>
<protein>
    <recommendedName>
        <fullName evidence="6">HTH lysR-type domain-containing protein</fullName>
    </recommendedName>
</protein>
<accession>A0A1U9LBQ9</accession>
<dbReference type="InterPro" id="IPR000847">
    <property type="entry name" value="LysR_HTH_N"/>
</dbReference>
<dbReference type="EMBL" id="CP014687">
    <property type="protein sequence ID" value="AQT03842.1"/>
    <property type="molecule type" value="Genomic_DNA"/>
</dbReference>
<gene>
    <name evidence="7" type="ORF">A0U91_01025</name>
</gene>
<dbReference type="RefSeq" id="WP_077929789.1">
    <property type="nucleotide sequence ID" value="NZ_CP014687.1"/>
</dbReference>
<dbReference type="InterPro" id="IPR036390">
    <property type="entry name" value="WH_DNA-bd_sf"/>
</dbReference>
<evidence type="ECO:0000256" key="3">
    <source>
        <dbReference type="ARBA" id="ARBA00023125"/>
    </source>
</evidence>
<dbReference type="CDD" id="cd08414">
    <property type="entry name" value="PBP2_LTTR_aromatics_like"/>
    <property type="match status" value="1"/>
</dbReference>
<name>A0A1U9LBQ9_9PROT</name>
<keyword evidence="2" id="KW-0805">Transcription regulation</keyword>
<keyword evidence="3" id="KW-0238">DNA-binding</keyword>
<dbReference type="GO" id="GO:0003700">
    <property type="term" value="F:DNA-binding transcription factor activity"/>
    <property type="evidence" value="ECO:0007669"/>
    <property type="project" value="InterPro"/>
</dbReference>
<evidence type="ECO:0000256" key="4">
    <source>
        <dbReference type="ARBA" id="ARBA00023163"/>
    </source>
</evidence>
<evidence type="ECO:0000313" key="7">
    <source>
        <dbReference type="EMBL" id="AQT03842.1"/>
    </source>
</evidence>